<dbReference type="InterPro" id="IPR010297">
    <property type="entry name" value="DUF900_hydrolase"/>
</dbReference>
<protein>
    <recommendedName>
        <fullName evidence="4">Esterase</fullName>
    </recommendedName>
</protein>
<dbReference type="Proteomes" id="UP000181962">
    <property type="component" value="Chromosome"/>
</dbReference>
<feature type="compositionally biased region" description="Polar residues" evidence="1">
    <location>
        <begin position="209"/>
        <end position="220"/>
    </location>
</feature>
<name>A0A1L3FBE5_BRAJP</name>
<dbReference type="Pfam" id="PF05990">
    <property type="entry name" value="DUF900"/>
    <property type="match status" value="1"/>
</dbReference>
<organism evidence="2 3">
    <name type="scientific">Bradyrhizobium japonicum</name>
    <dbReference type="NCBI Taxonomy" id="375"/>
    <lineage>
        <taxon>Bacteria</taxon>
        <taxon>Pseudomonadati</taxon>
        <taxon>Pseudomonadota</taxon>
        <taxon>Alphaproteobacteria</taxon>
        <taxon>Hyphomicrobiales</taxon>
        <taxon>Nitrobacteraceae</taxon>
        <taxon>Bradyrhizobium</taxon>
    </lineage>
</organism>
<dbReference type="OrthoDB" id="9797755at2"/>
<proteinExistence type="predicted"/>
<feature type="compositionally biased region" description="Polar residues" evidence="1">
    <location>
        <begin position="1"/>
        <end position="12"/>
    </location>
</feature>
<feature type="region of interest" description="Disordered" evidence="1">
    <location>
        <begin position="1"/>
        <end position="30"/>
    </location>
</feature>
<evidence type="ECO:0000313" key="2">
    <source>
        <dbReference type="EMBL" id="APG10613.1"/>
    </source>
</evidence>
<feature type="region of interest" description="Disordered" evidence="1">
    <location>
        <begin position="193"/>
        <end position="235"/>
    </location>
</feature>
<dbReference type="InterPro" id="IPR029058">
    <property type="entry name" value="AB_hydrolase_fold"/>
</dbReference>
<dbReference type="EMBL" id="CP017637">
    <property type="protein sequence ID" value="APG10613.1"/>
    <property type="molecule type" value="Genomic_DNA"/>
</dbReference>
<evidence type="ECO:0000256" key="1">
    <source>
        <dbReference type="SAM" id="MobiDB-lite"/>
    </source>
</evidence>
<accession>A0A1L3FBE5</accession>
<sequence>MRPGLPNSQQPMSDDDCILPSGAAGEPPLDEEKLRDERLLGLLHFHFEGSAVPQHWLKYLAVWSIAFATSFGSSYAQPIVAERDVLQICEAFSRKAPERMPAIVQPEAAKNFVGRYARFSDRLRGCLSASEREREPNSVTFLIQNTQYESYWKFLTDSNSVQWISIERFRPVTLADDEPWRAPFDVIAAPIRPTIKPGGTKIDPDIQGGANQKGNQSTASGAKDTDKSVESAAQDSRIDTRIVEFFYATNRKQSDTPPDVEGHPQPAFTSDGPPVYSLNGWTAVSGYTGERNPDLSVGIVRVRVPEGHHIGNIELPSSLKLFGFRLRRDTLDPTKHFTIRSIEKTDEAKWIKTLASTKKKKALVFVHGFNTKFRDAVFRAAQITWDLQFRGTTILFSWPSRGDIADYLYDKESALASRTAFLRVIDDLYKAGYDNIDVIAHSMGNLIAVEALSNSAATRSPTAIAQLIMVAPDVDRDMFVQDISGVAKVTKGLTLYASKNDKALQLSKRIAGGIPRAGDVPDAGPVVLPGLWTIDVSLIGDELFGLNHNTFATTRNVLNDLAILLMEGKPPPRLVEIRGFPEPPQKAAYFRYIP</sequence>
<evidence type="ECO:0000313" key="3">
    <source>
        <dbReference type="Proteomes" id="UP000181962"/>
    </source>
</evidence>
<dbReference type="SUPFAM" id="SSF53474">
    <property type="entry name" value="alpha/beta-Hydrolases"/>
    <property type="match status" value="1"/>
</dbReference>
<dbReference type="PANTHER" id="PTHR36513">
    <property type="entry name" value="ABC TRANSMEMBRANE TYPE-1 DOMAIN-CONTAINING PROTEIN"/>
    <property type="match status" value="1"/>
</dbReference>
<reference evidence="2 3" key="1">
    <citation type="submission" date="2016-11" db="EMBL/GenBank/DDBJ databases">
        <title>Complete Genome Sequence of Bradyrhizobium sp. strain J5, an isolated from soybean nodule in Hokkaido.</title>
        <authorList>
            <person name="Kanehara K."/>
        </authorList>
    </citation>
    <scope>NUCLEOTIDE SEQUENCE [LARGE SCALE GENOMIC DNA]</scope>
    <source>
        <strain evidence="2 3">J5</strain>
    </source>
</reference>
<dbReference type="AlphaFoldDB" id="A0A1L3FBE5"/>
<dbReference type="Gene3D" id="3.40.50.1820">
    <property type="entry name" value="alpha/beta hydrolase"/>
    <property type="match status" value="1"/>
</dbReference>
<feature type="region of interest" description="Disordered" evidence="1">
    <location>
        <begin position="252"/>
        <end position="273"/>
    </location>
</feature>
<evidence type="ECO:0008006" key="4">
    <source>
        <dbReference type="Google" id="ProtNLM"/>
    </source>
</evidence>
<dbReference type="PANTHER" id="PTHR36513:SF1">
    <property type="entry name" value="TRANSMEMBRANE PROTEIN"/>
    <property type="match status" value="1"/>
</dbReference>
<gene>
    <name evidence="2" type="ORF">BKD09_19990</name>
</gene>